<dbReference type="Gene3D" id="1.10.510.10">
    <property type="entry name" value="Transferase(Phosphotransferase) domain 1"/>
    <property type="match status" value="1"/>
</dbReference>
<keyword evidence="3 8" id="KW-0418">Kinase</keyword>
<sequence length="614" mass="69597">MEIINGKYKLENTKLGSGGFSEVFLGTDITTNQQVAIKKVSLSQRSLQEEDTFKKLNTEIGLMQTLDHPNIVKYYDVVKTPTHWYIIMEYCNMGTLEDVIKFNESMSKKKSLKFNREANTYYYLNQLKDALNYLRKKGCIHRDIKPMNILLTKNITNDESLVDSGTIFKSDEQIASLDKSKLDQDEKIILKLADFGLAKSYMETEESLMSTICGSPLYMAPELILNKEYNSKADLWSFGIIMYQLLYGVHPQSASSFPQLVRNLKTQSIDFKLNKNFTTHCFDLVSKLLIKDPRKRLNWVELFNHKWFLYWKNVNNGEEDTLFIRKIPPDLTSTRNETKDGSKSTKQKISNGLINTTNTSTMSFPKVSNIGTNTKPTTEPIKITNTRPFDRHNDFSDNSPKFSTQIGSPNSPNSPLGYSNLSRMKIENFYPRSYTQGSYSDYPSSYPPSDPRGAYSRSLTSSMSKPGTTDTKPLQIRKSNNSIENSSSLGFSQSFGTPPSMTKLSTSRSRIFMGFTPIKKNNESIDDSKKLISSKSDMDLSLSSNHNSTTENSFEQPKVISQSSNILDMSEYIVVDYDADQSIKKTRPITIENTTTDTNLVASFNGSPVTYVDV</sequence>
<dbReference type="InterPro" id="IPR011009">
    <property type="entry name" value="Kinase-like_dom_sf"/>
</dbReference>
<dbReference type="PANTHER" id="PTHR24348:SF22">
    <property type="entry name" value="NON-SPECIFIC SERINE_THREONINE PROTEIN KINASE"/>
    <property type="match status" value="1"/>
</dbReference>
<dbReference type="InterPro" id="IPR000719">
    <property type="entry name" value="Prot_kinase_dom"/>
</dbReference>
<dbReference type="PANTHER" id="PTHR24348">
    <property type="entry name" value="SERINE/THREONINE-PROTEIN KINASE UNC-51-RELATED"/>
    <property type="match status" value="1"/>
</dbReference>
<dbReference type="InterPro" id="IPR045269">
    <property type="entry name" value="Atg1-like"/>
</dbReference>
<feature type="binding site" evidence="5">
    <location>
        <position position="39"/>
    </location>
    <ligand>
        <name>ATP</name>
        <dbReference type="ChEBI" id="CHEBI:30616"/>
    </ligand>
</feature>
<evidence type="ECO:0000259" key="7">
    <source>
        <dbReference type="PROSITE" id="PS50011"/>
    </source>
</evidence>
<evidence type="ECO:0000256" key="5">
    <source>
        <dbReference type="PROSITE-ProRule" id="PRU10141"/>
    </source>
</evidence>
<organism evidence="8">
    <name type="scientific">Tupanvirus deep ocean</name>
    <dbReference type="NCBI Taxonomy" id="2126984"/>
    <lineage>
        <taxon>Viruses</taxon>
        <taxon>Varidnaviria</taxon>
        <taxon>Bamfordvirae</taxon>
        <taxon>Nucleocytoviricota</taxon>
        <taxon>Megaviricetes</taxon>
        <taxon>Imitervirales</taxon>
        <taxon>Mimiviridae</taxon>
        <taxon>Megamimivirinae</taxon>
        <taxon>Tupanvirus</taxon>
        <taxon>Tupanvirus altamarinense</taxon>
    </lineage>
</organism>
<keyword evidence="1" id="KW-0808">Transferase</keyword>
<keyword evidence="4 5" id="KW-0067">ATP-binding</keyword>
<name>A0A6N1NDR5_9VIRU</name>
<dbReference type="InterPro" id="IPR017441">
    <property type="entry name" value="Protein_kinase_ATP_BS"/>
</dbReference>
<protein>
    <submittedName>
        <fullName evidence="8">Putative serine threonine-protein kinase</fullName>
    </submittedName>
</protein>
<dbReference type="PROSITE" id="PS00108">
    <property type="entry name" value="PROTEIN_KINASE_ST"/>
    <property type="match status" value="1"/>
</dbReference>
<feature type="compositionally biased region" description="Polar residues" evidence="6">
    <location>
        <begin position="347"/>
        <end position="363"/>
    </location>
</feature>
<reference evidence="8" key="2">
    <citation type="journal article" date="2018" name="Nat. Commun.">
        <title>Tailed giant Tupanvirus possesses the most complete translational apparatus of the known virosphere.</title>
        <authorList>
            <person name="Abrahao J."/>
            <person name="Silva L."/>
            <person name="Silva L.S."/>
            <person name="Khalil J.Y.B."/>
            <person name="Rodrigues R."/>
            <person name="Arantes T."/>
            <person name="Assis F."/>
            <person name="Boratto P."/>
            <person name="Andrade M."/>
            <person name="Kroon E.G."/>
            <person name="Ribeiro B."/>
            <person name="Bergier I."/>
            <person name="Seligmann H."/>
            <person name="Ghigo E."/>
            <person name="Colson P."/>
            <person name="Levasseur A."/>
            <person name="Kroemer G."/>
            <person name="Raoult D."/>
            <person name="La Scola B."/>
        </authorList>
    </citation>
    <scope>NUCLEOTIDE SEQUENCE [LARGE SCALE GENOMIC DNA]</scope>
    <source>
        <strain evidence="8">Deep ocean</strain>
    </source>
</reference>
<evidence type="ECO:0000313" key="8">
    <source>
        <dbReference type="EMBL" id="QKU33749.1"/>
    </source>
</evidence>
<feature type="compositionally biased region" description="Polar residues" evidence="6">
    <location>
        <begin position="457"/>
        <end position="506"/>
    </location>
</feature>
<accession>A0A6N1NDR5</accession>
<proteinExistence type="predicted"/>
<keyword evidence="2 5" id="KW-0547">Nucleotide-binding</keyword>
<evidence type="ECO:0000256" key="1">
    <source>
        <dbReference type="ARBA" id="ARBA00022679"/>
    </source>
</evidence>
<dbReference type="GeneID" id="80517048"/>
<dbReference type="FunFam" id="3.30.200.20:FF:000042">
    <property type="entry name" value="Aurora kinase A"/>
    <property type="match status" value="1"/>
</dbReference>
<dbReference type="PROSITE" id="PS50011">
    <property type="entry name" value="PROTEIN_KINASE_DOM"/>
    <property type="match status" value="1"/>
</dbReference>
<evidence type="ECO:0000256" key="6">
    <source>
        <dbReference type="SAM" id="MobiDB-lite"/>
    </source>
</evidence>
<dbReference type="Pfam" id="PF00069">
    <property type="entry name" value="Pkinase"/>
    <property type="match status" value="1"/>
</dbReference>
<feature type="region of interest" description="Disordered" evidence="6">
    <location>
        <begin position="333"/>
        <end position="419"/>
    </location>
</feature>
<dbReference type="SMART" id="SM00220">
    <property type="entry name" value="S_TKc"/>
    <property type="match status" value="1"/>
</dbReference>
<dbReference type="SUPFAM" id="SSF56112">
    <property type="entry name" value="Protein kinase-like (PK-like)"/>
    <property type="match status" value="1"/>
</dbReference>
<reference evidence="8" key="1">
    <citation type="submission" date="2017-06" db="EMBL/GenBank/DDBJ databases">
        <authorList>
            <person name="Assis F.L."/>
            <person name="Abrahao J.S."/>
            <person name="Silva L."/>
            <person name="Khalil J.B."/>
            <person name="Rodrigues R."/>
            <person name="Silva L.S."/>
            <person name="Boratto P."/>
            <person name="Andrade M."/>
            <person name="Kroon E.G."/>
            <person name="Ribeiro B."/>
            <person name="Bergier I."/>
            <person name="Seligmann H."/>
            <person name="Ghigo E."/>
            <person name="Colson P."/>
            <person name="Levasseur A."/>
            <person name="Raoult D."/>
            <person name="Scola B.L."/>
        </authorList>
    </citation>
    <scope>NUCLEOTIDE SEQUENCE</scope>
    <source>
        <strain evidence="8">Deep ocean</strain>
    </source>
</reference>
<dbReference type="KEGG" id="vg:80517048"/>
<dbReference type="RefSeq" id="YP_010780357.1">
    <property type="nucleotide sequence ID" value="NC_075038.1"/>
</dbReference>
<evidence type="ECO:0000256" key="2">
    <source>
        <dbReference type="ARBA" id="ARBA00022741"/>
    </source>
</evidence>
<feature type="region of interest" description="Disordered" evidence="6">
    <location>
        <begin position="438"/>
        <end position="506"/>
    </location>
</feature>
<evidence type="ECO:0000256" key="4">
    <source>
        <dbReference type="ARBA" id="ARBA00022840"/>
    </source>
</evidence>
<evidence type="ECO:0000256" key="3">
    <source>
        <dbReference type="ARBA" id="ARBA00022777"/>
    </source>
</evidence>
<dbReference type="GO" id="GO:0005524">
    <property type="term" value="F:ATP binding"/>
    <property type="evidence" value="ECO:0007669"/>
    <property type="project" value="UniProtKB-UniRule"/>
</dbReference>
<feature type="compositionally biased region" description="Polar residues" evidence="6">
    <location>
        <begin position="396"/>
        <end position="419"/>
    </location>
</feature>
<dbReference type="GO" id="GO:0016020">
    <property type="term" value="C:membrane"/>
    <property type="evidence" value="ECO:0007669"/>
    <property type="project" value="TreeGrafter"/>
</dbReference>
<dbReference type="GO" id="GO:0004674">
    <property type="term" value="F:protein serine/threonine kinase activity"/>
    <property type="evidence" value="ECO:0007669"/>
    <property type="project" value="InterPro"/>
</dbReference>
<feature type="domain" description="Protein kinase" evidence="7">
    <location>
        <begin position="9"/>
        <end position="308"/>
    </location>
</feature>
<dbReference type="EMBL" id="MF405918">
    <property type="protein sequence ID" value="QKU33749.1"/>
    <property type="molecule type" value="Genomic_DNA"/>
</dbReference>
<feature type="compositionally biased region" description="Polar residues" evidence="6">
    <location>
        <begin position="369"/>
        <end position="387"/>
    </location>
</feature>
<dbReference type="InterPro" id="IPR008271">
    <property type="entry name" value="Ser/Thr_kinase_AS"/>
</dbReference>
<dbReference type="PROSITE" id="PS00107">
    <property type="entry name" value="PROTEIN_KINASE_ATP"/>
    <property type="match status" value="1"/>
</dbReference>